<feature type="transmembrane region" description="Helical" evidence="5">
    <location>
        <begin position="78"/>
        <end position="103"/>
    </location>
</feature>
<dbReference type="InterPro" id="IPR002781">
    <property type="entry name" value="TM_pro_TauE-like"/>
</dbReference>
<feature type="transmembrane region" description="Helical" evidence="5">
    <location>
        <begin position="297"/>
        <end position="315"/>
    </location>
</feature>
<keyword evidence="7" id="KW-1185">Reference proteome</keyword>
<dbReference type="Proteomes" id="UP000008544">
    <property type="component" value="Chromosome"/>
</dbReference>
<comment type="subcellular location">
    <subcellularLocation>
        <location evidence="5">Cell membrane</location>
        <topology evidence="5">Multi-pass membrane protein</topology>
    </subcellularLocation>
    <subcellularLocation>
        <location evidence="1">Membrane</location>
        <topology evidence="1">Multi-pass membrane protein</topology>
    </subcellularLocation>
</comment>
<dbReference type="Pfam" id="PF01925">
    <property type="entry name" value="TauE"/>
    <property type="match status" value="1"/>
</dbReference>
<proteinExistence type="inferred from homology"/>
<feature type="transmembrane region" description="Helical" evidence="5">
    <location>
        <begin position="109"/>
        <end position="130"/>
    </location>
</feature>
<feature type="transmembrane region" description="Helical" evidence="5">
    <location>
        <begin position="209"/>
        <end position="227"/>
    </location>
</feature>
<feature type="transmembrane region" description="Helical" evidence="5">
    <location>
        <begin position="12"/>
        <end position="38"/>
    </location>
</feature>
<gene>
    <name evidence="6" type="ordered locus">Daud_0309</name>
</gene>
<evidence type="ECO:0000256" key="2">
    <source>
        <dbReference type="ARBA" id="ARBA00022692"/>
    </source>
</evidence>
<dbReference type="STRING" id="477974.Daud_0309"/>
<accession>B1I0V2</accession>
<keyword evidence="4 5" id="KW-0472">Membrane</keyword>
<keyword evidence="5" id="KW-1003">Cell membrane</keyword>
<name>B1I0V2_DESAP</name>
<evidence type="ECO:0000256" key="1">
    <source>
        <dbReference type="ARBA" id="ARBA00004141"/>
    </source>
</evidence>
<dbReference type="PANTHER" id="PTHR43483">
    <property type="entry name" value="MEMBRANE TRANSPORTER PROTEIN HI_0806-RELATED"/>
    <property type="match status" value="1"/>
</dbReference>
<protein>
    <recommendedName>
        <fullName evidence="5">Probable membrane transporter protein</fullName>
    </recommendedName>
</protein>
<dbReference type="eggNOG" id="COG0730">
    <property type="taxonomic scope" value="Bacteria"/>
</dbReference>
<evidence type="ECO:0000256" key="3">
    <source>
        <dbReference type="ARBA" id="ARBA00022989"/>
    </source>
</evidence>
<comment type="similarity">
    <text evidence="5">Belongs to the 4-toluene sulfonate uptake permease (TSUP) (TC 2.A.102) family.</text>
</comment>
<keyword evidence="3 5" id="KW-1133">Transmembrane helix</keyword>
<reference evidence="6 7" key="2">
    <citation type="journal article" date="2008" name="Science">
        <title>Environmental genomics reveals a single-species ecosystem deep within Earth.</title>
        <authorList>
            <person name="Chivian D."/>
            <person name="Brodie E.L."/>
            <person name="Alm E.J."/>
            <person name="Culley D.E."/>
            <person name="Dehal P.S."/>
            <person name="Desantis T.Z."/>
            <person name="Gihring T.M."/>
            <person name="Lapidus A."/>
            <person name="Lin L.H."/>
            <person name="Lowry S.R."/>
            <person name="Moser D.P."/>
            <person name="Richardson P.M."/>
            <person name="Southam G."/>
            <person name="Wanger G."/>
            <person name="Pratt L.M."/>
            <person name="Andersen G.L."/>
            <person name="Hazen T.C."/>
            <person name="Brockman F.J."/>
            <person name="Arkin A.P."/>
            <person name="Onstott T.C."/>
        </authorList>
    </citation>
    <scope>NUCLEOTIDE SEQUENCE [LARGE SCALE GENOMIC DNA]</scope>
    <source>
        <strain evidence="6 7">MP104C</strain>
    </source>
</reference>
<keyword evidence="2 5" id="KW-0812">Transmembrane</keyword>
<dbReference type="EMBL" id="CP000860">
    <property type="protein sequence ID" value="ACA58870.1"/>
    <property type="molecule type" value="Genomic_DNA"/>
</dbReference>
<evidence type="ECO:0000313" key="7">
    <source>
        <dbReference type="Proteomes" id="UP000008544"/>
    </source>
</evidence>
<reference evidence="7" key="1">
    <citation type="submission" date="2007-10" db="EMBL/GenBank/DDBJ databases">
        <title>Complete sequence of chromosome of Desulforudis audaxviator MP104C.</title>
        <authorList>
            <person name="Copeland A."/>
            <person name="Lucas S."/>
            <person name="Lapidus A."/>
            <person name="Barry K."/>
            <person name="Glavina del Rio T."/>
            <person name="Dalin E."/>
            <person name="Tice H."/>
            <person name="Bruce D."/>
            <person name="Pitluck S."/>
            <person name="Lowry S.R."/>
            <person name="Larimer F."/>
            <person name="Land M.L."/>
            <person name="Hauser L."/>
            <person name="Kyrpides N."/>
            <person name="Ivanova N.N."/>
            <person name="Richardson P."/>
        </authorList>
    </citation>
    <scope>NUCLEOTIDE SEQUENCE [LARGE SCALE GENOMIC DNA]</scope>
    <source>
        <strain evidence="7">MP104C</strain>
    </source>
</reference>
<sequence>MYFPVAGIEVAPWIPFLAGFAVAFVCSMGGVSGANLLLPFQVSVLGFTTPAVSATNHLFNVVGIPSGVYRYIREGRMVWPLTWMMIVGTIPGVFLGVFARVHYLPDPAAFKFFAGLVLLYIGVVMVRSLLKKPAPGTGAKSAERRFQELVSEFRKTAATAQEEGKTALPRTEVKQFSLTRMEYAFYGESFAVNPVIIISFSALVGIVGGIYGIGGGAIIAPVFVAMFHLPVYTIAGACLMGTFLTSLTAVVFYQVIAPFYPHLVVAPDWLLGVLFGFGGVVGMYLGARAQKFVPADIIKWLLAFILISTALRYVVQFFY</sequence>
<feature type="transmembrane region" description="Helical" evidence="5">
    <location>
        <begin position="269"/>
        <end position="285"/>
    </location>
</feature>
<evidence type="ECO:0000256" key="4">
    <source>
        <dbReference type="ARBA" id="ARBA00023136"/>
    </source>
</evidence>
<evidence type="ECO:0000256" key="5">
    <source>
        <dbReference type="RuleBase" id="RU363041"/>
    </source>
</evidence>
<evidence type="ECO:0000313" key="6">
    <source>
        <dbReference type="EMBL" id="ACA58870.1"/>
    </source>
</evidence>
<dbReference type="AlphaFoldDB" id="B1I0V2"/>
<feature type="transmembrane region" description="Helical" evidence="5">
    <location>
        <begin position="234"/>
        <end position="257"/>
    </location>
</feature>
<dbReference type="PANTHER" id="PTHR43483:SF3">
    <property type="entry name" value="MEMBRANE TRANSPORTER PROTEIN HI_0806-RELATED"/>
    <property type="match status" value="1"/>
</dbReference>
<organism evidence="6 7">
    <name type="scientific">Desulforudis audaxviator (strain MP104C)</name>
    <dbReference type="NCBI Taxonomy" id="477974"/>
    <lineage>
        <taxon>Bacteria</taxon>
        <taxon>Bacillati</taxon>
        <taxon>Bacillota</taxon>
        <taxon>Clostridia</taxon>
        <taxon>Thermoanaerobacterales</taxon>
        <taxon>Candidatus Desulforudaceae</taxon>
        <taxon>Candidatus Desulforudis</taxon>
    </lineage>
</organism>
<dbReference type="KEGG" id="dau:Daud_0309"/>
<dbReference type="RefSeq" id="WP_012301462.1">
    <property type="nucleotide sequence ID" value="NC_010424.1"/>
</dbReference>
<dbReference type="OrthoDB" id="9788634at2"/>
<dbReference type="HOGENOM" id="CLU_076046_0_0_9"/>
<dbReference type="GO" id="GO:0005886">
    <property type="term" value="C:plasma membrane"/>
    <property type="evidence" value="ECO:0007669"/>
    <property type="project" value="UniProtKB-SubCell"/>
</dbReference>